<dbReference type="STRING" id="1120975.SAMN02746064_00932"/>
<gene>
    <name evidence="2" type="ORF">SAMN02746064_00932</name>
</gene>
<keyword evidence="1" id="KW-1133">Transmembrane helix</keyword>
<keyword evidence="3" id="KW-1185">Reference proteome</keyword>
<dbReference type="Proteomes" id="UP000184251">
    <property type="component" value="Unassembled WGS sequence"/>
</dbReference>
<keyword evidence="1" id="KW-0472">Membrane</keyword>
<accession>A0A1M4VBB9</accession>
<dbReference type="RefSeq" id="WP_073269925.1">
    <property type="nucleotide sequence ID" value="NZ_FQTU01000005.1"/>
</dbReference>
<evidence type="ECO:0000256" key="1">
    <source>
        <dbReference type="SAM" id="Phobius"/>
    </source>
</evidence>
<feature type="transmembrane region" description="Helical" evidence="1">
    <location>
        <begin position="56"/>
        <end position="74"/>
    </location>
</feature>
<sequence>MFVQNTLKTITNGLLLIFLLVASTLLNAAEFLQYFIADNTHSFLELPLETASVVEFFVQLILTLLVLAISIWMIRMQKDSVLINYFICIWFMAINIFKLIFYIPNISFDQEYIWFALKQFIPLIPCGLITAMAFLKLTDLKYEKY</sequence>
<evidence type="ECO:0000313" key="2">
    <source>
        <dbReference type="EMBL" id="SHE66197.1"/>
    </source>
</evidence>
<evidence type="ECO:0000313" key="3">
    <source>
        <dbReference type="Proteomes" id="UP000184251"/>
    </source>
</evidence>
<keyword evidence="1" id="KW-0812">Transmembrane</keyword>
<feature type="transmembrane region" description="Helical" evidence="1">
    <location>
        <begin position="81"/>
        <end position="101"/>
    </location>
</feature>
<dbReference type="AlphaFoldDB" id="A0A1M4VBB9"/>
<feature type="transmembrane region" description="Helical" evidence="1">
    <location>
        <begin position="12"/>
        <end position="36"/>
    </location>
</feature>
<protein>
    <submittedName>
        <fullName evidence="2">Uncharacterized protein</fullName>
    </submittedName>
</protein>
<proteinExistence type="predicted"/>
<dbReference type="EMBL" id="FQTU01000005">
    <property type="protein sequence ID" value="SHE66197.1"/>
    <property type="molecule type" value="Genomic_DNA"/>
</dbReference>
<organism evidence="2 3">
    <name type="scientific">Alkalibacter saccharofermentans DSM 14828</name>
    <dbReference type="NCBI Taxonomy" id="1120975"/>
    <lineage>
        <taxon>Bacteria</taxon>
        <taxon>Bacillati</taxon>
        <taxon>Bacillota</taxon>
        <taxon>Clostridia</taxon>
        <taxon>Eubacteriales</taxon>
        <taxon>Eubacteriaceae</taxon>
        <taxon>Alkalibacter</taxon>
    </lineage>
</organism>
<reference evidence="2 3" key="1">
    <citation type="submission" date="2016-11" db="EMBL/GenBank/DDBJ databases">
        <authorList>
            <person name="Jaros S."/>
            <person name="Januszkiewicz K."/>
            <person name="Wedrychowicz H."/>
        </authorList>
    </citation>
    <scope>NUCLEOTIDE SEQUENCE [LARGE SCALE GENOMIC DNA]</scope>
    <source>
        <strain evidence="2 3">DSM 14828</strain>
    </source>
</reference>
<name>A0A1M4VBB9_9FIRM</name>
<feature type="transmembrane region" description="Helical" evidence="1">
    <location>
        <begin position="113"/>
        <end position="135"/>
    </location>
</feature>